<feature type="transmembrane region" description="Helical" evidence="1">
    <location>
        <begin position="6"/>
        <end position="23"/>
    </location>
</feature>
<gene>
    <name evidence="2" type="ORF">PK35_15345</name>
</gene>
<evidence type="ECO:0000313" key="3">
    <source>
        <dbReference type="Proteomes" id="UP000032361"/>
    </source>
</evidence>
<name>A0A0D7W030_9FLAO</name>
<keyword evidence="1" id="KW-0472">Membrane</keyword>
<dbReference type="Proteomes" id="UP000032361">
    <property type="component" value="Unassembled WGS sequence"/>
</dbReference>
<reference evidence="2 3" key="1">
    <citation type="journal article" date="2015" name="Antonie Van Leeuwenhoek">
        <title>Tamlana nanhaiensis sp. nov., isolated from surface seawater collected from the South China Sea.</title>
        <authorList>
            <person name="Liu X."/>
            <person name="Lai Q."/>
            <person name="Du Y."/>
            <person name="Li G."/>
            <person name="Sun F."/>
            <person name="Shao Z."/>
        </authorList>
    </citation>
    <scope>NUCLEOTIDE SEQUENCE [LARGE SCALE GENOMIC DNA]</scope>
    <source>
        <strain evidence="2 3">FHC16</strain>
    </source>
</reference>
<evidence type="ECO:0000313" key="2">
    <source>
        <dbReference type="EMBL" id="KJD31212.1"/>
    </source>
</evidence>
<organism evidence="2 3">
    <name type="scientific">Neotamlana nanhaiensis</name>
    <dbReference type="NCBI Taxonomy" id="1382798"/>
    <lineage>
        <taxon>Bacteria</taxon>
        <taxon>Pseudomonadati</taxon>
        <taxon>Bacteroidota</taxon>
        <taxon>Flavobacteriia</taxon>
        <taxon>Flavobacteriales</taxon>
        <taxon>Flavobacteriaceae</taxon>
        <taxon>Neotamlana</taxon>
    </lineage>
</organism>
<accession>A0A0D7W030</accession>
<protein>
    <recommendedName>
        <fullName evidence="4">Lipocalin-like domain-containing protein</fullName>
    </recommendedName>
</protein>
<keyword evidence="3" id="KW-1185">Reference proteome</keyword>
<dbReference type="EMBL" id="JTDV01000016">
    <property type="protein sequence ID" value="KJD31212.1"/>
    <property type="molecule type" value="Genomic_DNA"/>
</dbReference>
<dbReference type="AlphaFoldDB" id="A0A0D7W030"/>
<evidence type="ECO:0000256" key="1">
    <source>
        <dbReference type="SAM" id="Phobius"/>
    </source>
</evidence>
<proteinExistence type="predicted"/>
<dbReference type="RefSeq" id="WP_044627458.1">
    <property type="nucleotide sequence ID" value="NZ_JTDV01000016.1"/>
</dbReference>
<comment type="caution">
    <text evidence="2">The sequence shown here is derived from an EMBL/GenBank/DDBJ whole genome shotgun (WGS) entry which is preliminary data.</text>
</comment>
<dbReference type="OrthoDB" id="9857877at2"/>
<dbReference type="PATRIC" id="fig|1382798.3.peg.1634"/>
<evidence type="ECO:0008006" key="4">
    <source>
        <dbReference type="Google" id="ProtNLM"/>
    </source>
</evidence>
<dbReference type="STRING" id="1382798.PK35_15345"/>
<keyword evidence="1" id="KW-1133">Transmembrane helix</keyword>
<sequence length="146" mass="17140">MKFPRLLVLVGIAGLIIFLKLFLPTEKEREESVMNELVNRNTLEKQLVGKWSSIRYVDGLVLYGRFHLLSANLKYRYRGTDNSKIWGITWCVNQSDSVLTTKTASGDQNRYKLLEITPNRIKLQYIKNDSLAQIEHWYRHPYGDYN</sequence>
<keyword evidence="1" id="KW-0812">Transmembrane</keyword>